<keyword evidence="1" id="KW-0812">Transmembrane</keyword>
<reference evidence="2 3" key="1">
    <citation type="submission" date="2018-09" db="EMBL/GenBank/DDBJ databases">
        <title>Arachidicoccus sp. nov., a bacterium isolated from soil.</title>
        <authorList>
            <person name="Weon H.-Y."/>
            <person name="Kwon S.-W."/>
            <person name="Lee S.A."/>
        </authorList>
    </citation>
    <scope>NUCLEOTIDE SEQUENCE [LARGE SCALE GENOMIC DNA]</scope>
    <source>
        <strain evidence="2 3">KIS59-12</strain>
    </source>
</reference>
<dbReference type="KEGG" id="ark:D6B99_14340"/>
<sequence>MKDNQNFLPGFLLGIAAGAVVTIFLQGEKGQSIIRNAKSGIKDVTEDLKNGIENIDDTLEKWVNKSRSIINELKGKKKTDIYDLDEIFS</sequence>
<feature type="transmembrane region" description="Helical" evidence="1">
    <location>
        <begin position="6"/>
        <end position="25"/>
    </location>
</feature>
<evidence type="ECO:0000313" key="2">
    <source>
        <dbReference type="EMBL" id="AYD48677.1"/>
    </source>
</evidence>
<dbReference type="Proteomes" id="UP000266118">
    <property type="component" value="Chromosome"/>
</dbReference>
<name>A0A386HRV8_9BACT</name>
<gene>
    <name evidence="2" type="ORF">D6B99_14340</name>
</gene>
<dbReference type="RefSeq" id="WP_119989659.1">
    <property type="nucleotide sequence ID" value="NZ_CP032489.1"/>
</dbReference>
<dbReference type="AlphaFoldDB" id="A0A386HRV8"/>
<dbReference type="OrthoDB" id="676550at2"/>
<keyword evidence="1" id="KW-1133">Transmembrane helix</keyword>
<accession>A0A386HRV8</accession>
<evidence type="ECO:0000256" key="1">
    <source>
        <dbReference type="SAM" id="Phobius"/>
    </source>
</evidence>
<keyword evidence="1" id="KW-0472">Membrane</keyword>
<organism evidence="2 3">
    <name type="scientific">Arachidicoccus soli</name>
    <dbReference type="NCBI Taxonomy" id="2341117"/>
    <lineage>
        <taxon>Bacteria</taxon>
        <taxon>Pseudomonadati</taxon>
        <taxon>Bacteroidota</taxon>
        <taxon>Chitinophagia</taxon>
        <taxon>Chitinophagales</taxon>
        <taxon>Chitinophagaceae</taxon>
        <taxon>Arachidicoccus</taxon>
    </lineage>
</organism>
<proteinExistence type="predicted"/>
<evidence type="ECO:0000313" key="3">
    <source>
        <dbReference type="Proteomes" id="UP000266118"/>
    </source>
</evidence>
<dbReference type="EMBL" id="CP032489">
    <property type="protein sequence ID" value="AYD48677.1"/>
    <property type="molecule type" value="Genomic_DNA"/>
</dbReference>
<protein>
    <submittedName>
        <fullName evidence="2">YtxH domain-containing protein</fullName>
    </submittedName>
</protein>
<keyword evidence="3" id="KW-1185">Reference proteome</keyword>